<evidence type="ECO:0000313" key="2">
    <source>
        <dbReference type="Proteomes" id="UP001434883"/>
    </source>
</evidence>
<reference evidence="1 2" key="1">
    <citation type="submission" date="2021-06" db="EMBL/GenBank/DDBJ databases">
        <authorList>
            <person name="Palmer J.M."/>
        </authorList>
    </citation>
    <scope>NUCLEOTIDE SEQUENCE [LARGE SCALE GENOMIC DNA]</scope>
    <source>
        <strain evidence="1 2">XC_2019</strain>
        <tissue evidence="1">Muscle</tissue>
    </source>
</reference>
<sequence length="169" mass="19222">MQVSVCRPHFFSSVKGNTTLEKNNTISSGCCISFLCRSKRDFKSFLFSLRDEVIFSGYCMMGHLSSERVEPGLSQLFTRKDQSYTFGLCNIELSSSAFDTSRFLCSFHFWQKSKLNLTCVIIRNPSSFVYVHHNQSVLHLGMETTPHSELLLCAFTDAVTFNKRSGNIQ</sequence>
<dbReference type="EMBL" id="JAHRIN010079957">
    <property type="protein sequence ID" value="MEQ2219576.1"/>
    <property type="molecule type" value="Genomic_DNA"/>
</dbReference>
<dbReference type="Proteomes" id="UP001434883">
    <property type="component" value="Unassembled WGS sequence"/>
</dbReference>
<protein>
    <submittedName>
        <fullName evidence="1">Uncharacterized protein</fullName>
    </submittedName>
</protein>
<organism evidence="1 2">
    <name type="scientific">Xenoophorus captivus</name>
    <dbReference type="NCBI Taxonomy" id="1517983"/>
    <lineage>
        <taxon>Eukaryota</taxon>
        <taxon>Metazoa</taxon>
        <taxon>Chordata</taxon>
        <taxon>Craniata</taxon>
        <taxon>Vertebrata</taxon>
        <taxon>Euteleostomi</taxon>
        <taxon>Actinopterygii</taxon>
        <taxon>Neopterygii</taxon>
        <taxon>Teleostei</taxon>
        <taxon>Neoteleostei</taxon>
        <taxon>Acanthomorphata</taxon>
        <taxon>Ovalentaria</taxon>
        <taxon>Atherinomorphae</taxon>
        <taxon>Cyprinodontiformes</taxon>
        <taxon>Goodeidae</taxon>
        <taxon>Xenoophorus</taxon>
    </lineage>
</organism>
<keyword evidence="2" id="KW-1185">Reference proteome</keyword>
<accession>A0ABV0SIA8</accession>
<evidence type="ECO:0000313" key="1">
    <source>
        <dbReference type="EMBL" id="MEQ2219576.1"/>
    </source>
</evidence>
<comment type="caution">
    <text evidence="1">The sequence shown here is derived from an EMBL/GenBank/DDBJ whole genome shotgun (WGS) entry which is preliminary data.</text>
</comment>
<gene>
    <name evidence="1" type="ORF">XENOCAPTIV_020177</name>
</gene>
<proteinExistence type="predicted"/>
<name>A0ABV0SIA8_9TELE</name>